<gene>
    <name evidence="1" type="ORF">CO173_04605</name>
</gene>
<evidence type="ECO:0008006" key="3">
    <source>
        <dbReference type="Google" id="ProtNLM"/>
    </source>
</evidence>
<sequence length="318" mass="35515">MNQGFTGIIGHEVQKEYLIGVLEADKLAHGYCFSGDEHLGKTLVALRFVANLLKIDVQKLRSHPEVIFAEKAFDKKKKEYKNYIGVEEIRLLTQRLALSSFSGGTKVAIIENAELMNTQAQNALLKTLEEPSGKTLIILVANRPEALLQTILSRVVHLRFGLVARDTICKELETTLIKETAHELAGISAGRPGIAKELLDKEKREAYSDALEEAFNFLKAPLATRLETAEKIAKDLSKTELQEQLAIWRSIAHDCLLFSQNCEHLLSYSNRPARIGELVHISAARDWAKVLEAIGETELSLRYNGNVTLALEHFVLAF</sequence>
<evidence type="ECO:0000313" key="2">
    <source>
        <dbReference type="Proteomes" id="UP000231263"/>
    </source>
</evidence>
<comment type="caution">
    <text evidence="1">The sequence shown here is derived from an EMBL/GenBank/DDBJ whole genome shotgun (WGS) entry which is preliminary data.</text>
</comment>
<dbReference type="Pfam" id="PF13177">
    <property type="entry name" value="DNA_pol3_delta2"/>
    <property type="match status" value="1"/>
</dbReference>
<reference evidence="2" key="1">
    <citation type="submission" date="2017-09" db="EMBL/GenBank/DDBJ databases">
        <title>Depth-based differentiation of microbial function through sediment-hosted aquifers and enrichment of novel symbionts in the deep terrestrial subsurface.</title>
        <authorList>
            <person name="Probst A.J."/>
            <person name="Ladd B."/>
            <person name="Jarett J.K."/>
            <person name="Geller-Mcgrath D.E."/>
            <person name="Sieber C.M.K."/>
            <person name="Emerson J.B."/>
            <person name="Anantharaman K."/>
            <person name="Thomas B.C."/>
            <person name="Malmstrom R."/>
            <person name="Stieglmeier M."/>
            <person name="Klingl A."/>
            <person name="Woyke T."/>
            <person name="Ryan C.M."/>
            <person name="Banfield J.F."/>
        </authorList>
    </citation>
    <scope>NUCLEOTIDE SEQUENCE [LARGE SCALE GENOMIC DNA]</scope>
</reference>
<dbReference type="PANTHER" id="PTHR11669">
    <property type="entry name" value="REPLICATION FACTOR C / DNA POLYMERASE III GAMMA-TAU SUBUNIT"/>
    <property type="match status" value="1"/>
</dbReference>
<dbReference type="InterPro" id="IPR027417">
    <property type="entry name" value="P-loop_NTPase"/>
</dbReference>
<dbReference type="InterPro" id="IPR050238">
    <property type="entry name" value="DNA_Rep/Repair_Clamp_Loader"/>
</dbReference>
<dbReference type="PANTHER" id="PTHR11669:SF8">
    <property type="entry name" value="DNA POLYMERASE III SUBUNIT DELTA"/>
    <property type="match status" value="1"/>
</dbReference>
<proteinExistence type="predicted"/>
<dbReference type="GO" id="GO:0006261">
    <property type="term" value="P:DNA-templated DNA replication"/>
    <property type="evidence" value="ECO:0007669"/>
    <property type="project" value="TreeGrafter"/>
</dbReference>
<accession>A0A2M7XD82</accession>
<protein>
    <recommendedName>
        <fullName evidence="3">DNA polymerase III subunit delta</fullName>
    </recommendedName>
</protein>
<organism evidence="1 2">
    <name type="scientific">Candidatus Uhrbacteria bacterium CG_4_9_14_3_um_filter_41_35</name>
    <dbReference type="NCBI Taxonomy" id="1975034"/>
    <lineage>
        <taxon>Bacteria</taxon>
        <taxon>Candidatus Uhriibacteriota</taxon>
    </lineage>
</organism>
<evidence type="ECO:0000313" key="1">
    <source>
        <dbReference type="EMBL" id="PJA45823.1"/>
    </source>
</evidence>
<dbReference type="EMBL" id="PFWT01000025">
    <property type="protein sequence ID" value="PJA45823.1"/>
    <property type="molecule type" value="Genomic_DNA"/>
</dbReference>
<dbReference type="SUPFAM" id="SSF52540">
    <property type="entry name" value="P-loop containing nucleoside triphosphate hydrolases"/>
    <property type="match status" value="1"/>
</dbReference>
<dbReference type="Proteomes" id="UP000231263">
    <property type="component" value="Unassembled WGS sequence"/>
</dbReference>
<name>A0A2M7XD82_9BACT</name>
<dbReference type="Gene3D" id="3.40.50.300">
    <property type="entry name" value="P-loop containing nucleotide triphosphate hydrolases"/>
    <property type="match status" value="1"/>
</dbReference>
<dbReference type="AlphaFoldDB" id="A0A2M7XD82"/>